<comment type="caution">
    <text evidence="2">The sequence shown here is derived from an EMBL/GenBank/DDBJ whole genome shotgun (WGS) entry which is preliminary data.</text>
</comment>
<name>A0A917KNU1_9PROT</name>
<reference evidence="2" key="1">
    <citation type="journal article" date="2014" name="Int. J. Syst. Evol. Microbiol.">
        <title>Complete genome sequence of Corynebacterium casei LMG S-19264T (=DSM 44701T), isolated from a smear-ripened cheese.</title>
        <authorList>
            <consortium name="US DOE Joint Genome Institute (JGI-PGF)"/>
            <person name="Walter F."/>
            <person name="Albersmeier A."/>
            <person name="Kalinowski J."/>
            <person name="Ruckert C."/>
        </authorList>
    </citation>
    <scope>NUCLEOTIDE SEQUENCE</scope>
    <source>
        <strain evidence="2">CGMCC 1.3617</strain>
    </source>
</reference>
<dbReference type="Pfam" id="PF04717">
    <property type="entry name" value="Phage_base_V"/>
    <property type="match status" value="1"/>
</dbReference>
<dbReference type="InterPro" id="IPR037026">
    <property type="entry name" value="Vgr_OB-fold_dom_sf"/>
</dbReference>
<feature type="domain" description="Gp5/Type VI secretion system Vgr protein OB-fold" evidence="1">
    <location>
        <begin position="8"/>
        <end position="76"/>
    </location>
</feature>
<reference evidence="2" key="2">
    <citation type="submission" date="2020-09" db="EMBL/GenBank/DDBJ databases">
        <authorList>
            <person name="Sun Q."/>
            <person name="Zhou Y."/>
        </authorList>
    </citation>
    <scope>NUCLEOTIDE SEQUENCE</scope>
    <source>
        <strain evidence="2">CGMCC 1.3617</strain>
    </source>
</reference>
<keyword evidence="3" id="KW-1185">Reference proteome</keyword>
<sequence>MIYHGIFRGICIDNLDPQARGRVLVRVPAVFGGDDASWAMPCRALGMPGAAPPSVGEAVWVMFEGGDPSHPVIMGTYPQ</sequence>
<dbReference type="Gene3D" id="2.40.50.230">
    <property type="entry name" value="Gp5 N-terminal domain"/>
    <property type="match status" value="1"/>
</dbReference>
<evidence type="ECO:0000313" key="2">
    <source>
        <dbReference type="EMBL" id="GGJ19401.1"/>
    </source>
</evidence>
<dbReference type="RefSeq" id="WP_188967706.1">
    <property type="nucleotide sequence ID" value="NZ_BMKW01000006.1"/>
</dbReference>
<evidence type="ECO:0000259" key="1">
    <source>
        <dbReference type="Pfam" id="PF04717"/>
    </source>
</evidence>
<dbReference type="EMBL" id="BMKW01000006">
    <property type="protein sequence ID" value="GGJ19401.1"/>
    <property type="molecule type" value="Genomic_DNA"/>
</dbReference>
<dbReference type="InterPro" id="IPR006531">
    <property type="entry name" value="Gp5/Vgr_OB"/>
</dbReference>
<organism evidence="2 3">
    <name type="scientific">Neoroseomonas lacus</name>
    <dbReference type="NCBI Taxonomy" id="287609"/>
    <lineage>
        <taxon>Bacteria</taxon>
        <taxon>Pseudomonadati</taxon>
        <taxon>Pseudomonadota</taxon>
        <taxon>Alphaproteobacteria</taxon>
        <taxon>Acetobacterales</taxon>
        <taxon>Acetobacteraceae</taxon>
        <taxon>Neoroseomonas</taxon>
    </lineage>
</organism>
<dbReference type="AlphaFoldDB" id="A0A917KNU1"/>
<gene>
    <name evidence="2" type="ORF">GCM10011320_28400</name>
</gene>
<dbReference type="SUPFAM" id="SSF69255">
    <property type="entry name" value="gp5 N-terminal domain-like"/>
    <property type="match status" value="1"/>
</dbReference>
<proteinExistence type="predicted"/>
<dbReference type="Proteomes" id="UP000661507">
    <property type="component" value="Unassembled WGS sequence"/>
</dbReference>
<accession>A0A917KNU1</accession>
<evidence type="ECO:0000313" key="3">
    <source>
        <dbReference type="Proteomes" id="UP000661507"/>
    </source>
</evidence>
<protein>
    <recommendedName>
        <fullName evidence="1">Gp5/Type VI secretion system Vgr protein OB-fold domain-containing protein</fullName>
    </recommendedName>
</protein>